<dbReference type="InterPro" id="IPR038063">
    <property type="entry name" value="Transpep_catalytic_dom"/>
</dbReference>
<evidence type="ECO:0000256" key="4">
    <source>
        <dbReference type="ARBA" id="ARBA00022984"/>
    </source>
</evidence>
<feature type="active site" description="Nucleophile" evidence="6">
    <location>
        <position position="126"/>
    </location>
</feature>
<dbReference type="InterPro" id="IPR050979">
    <property type="entry name" value="LD-transpeptidase"/>
</dbReference>
<dbReference type="InterPro" id="IPR036582">
    <property type="entry name" value="Mao_N_sf"/>
</dbReference>
<keyword evidence="3 6" id="KW-0133">Cell shape</keyword>
<evidence type="ECO:0000259" key="8">
    <source>
        <dbReference type="PROSITE" id="PS52029"/>
    </source>
</evidence>
<dbReference type="SUPFAM" id="SSF141523">
    <property type="entry name" value="L,D-transpeptidase catalytic domain-like"/>
    <property type="match status" value="1"/>
</dbReference>
<comment type="caution">
    <text evidence="9">The sequence shown here is derived from an EMBL/GenBank/DDBJ whole genome shotgun (WGS) entry which is preliminary data.</text>
</comment>
<dbReference type="Gene3D" id="3.30.457.10">
    <property type="entry name" value="Copper amine oxidase-like, N-terminal domain"/>
    <property type="match status" value="1"/>
</dbReference>
<protein>
    <submittedName>
        <fullName evidence="9">Stalk domain-containing protein</fullName>
    </submittedName>
</protein>
<keyword evidence="5 6" id="KW-0961">Cell wall biogenesis/degradation</keyword>
<reference evidence="9 10" key="1">
    <citation type="submission" date="2024-08" db="EMBL/GenBank/DDBJ databases">
        <title>Two novel Cytobacillus novel species.</title>
        <authorList>
            <person name="Liu G."/>
        </authorList>
    </citation>
    <scope>NUCLEOTIDE SEQUENCE [LARGE SCALE GENOMIC DNA]</scope>
    <source>
        <strain evidence="9 10">FJAT-53684</strain>
    </source>
</reference>
<evidence type="ECO:0000256" key="5">
    <source>
        <dbReference type="ARBA" id="ARBA00023316"/>
    </source>
</evidence>
<dbReference type="SUPFAM" id="SSF55383">
    <property type="entry name" value="Copper amine oxidase, domain N"/>
    <property type="match status" value="1"/>
</dbReference>
<accession>A0ABW6K0E8</accession>
<dbReference type="EMBL" id="JBIACJ010000004">
    <property type="protein sequence ID" value="MFE8696465.1"/>
    <property type="molecule type" value="Genomic_DNA"/>
</dbReference>
<sequence>MKKRIFLLAFILVMIIPQMALANGNQLIIINKLTNKLAFYENGSQVKTFPVATGKTNNLTPEGTFPIVNKIKNRPYYTDGIPGGDPRNPLGDRWLGLHAWGTYGTTYAIHGNNNPDSIGKYVSAGCVRMYNDDVHWLFDRVKLKTNAVIVNSSKSFDEIAKASGYELLPPIKVVLDGRELAVNVDPFMENNRVFVPMRTIFDELGAAVHWENTTKSITAVKNSNIIKLKINSKQASINEKPILLDVEPTIRQNTTFVPIRFVSEALGVTVYWDSKKRMITLTSPK</sequence>
<keyword evidence="2" id="KW-0808">Transferase</keyword>
<dbReference type="CDD" id="cd16913">
    <property type="entry name" value="YkuD_like"/>
    <property type="match status" value="1"/>
</dbReference>
<evidence type="ECO:0000313" key="9">
    <source>
        <dbReference type="EMBL" id="MFE8696465.1"/>
    </source>
</evidence>
<name>A0ABW6K0E8_9BACI</name>
<dbReference type="Pfam" id="PF07833">
    <property type="entry name" value="Cu_amine_oxidN1"/>
    <property type="match status" value="1"/>
</dbReference>
<organism evidence="9 10">
    <name type="scientific">Cytobacillus mangrovibacter</name>
    <dbReference type="NCBI Taxonomy" id="3299024"/>
    <lineage>
        <taxon>Bacteria</taxon>
        <taxon>Bacillati</taxon>
        <taxon>Bacillota</taxon>
        <taxon>Bacilli</taxon>
        <taxon>Bacillales</taxon>
        <taxon>Bacillaceae</taxon>
        <taxon>Cytobacillus</taxon>
    </lineage>
</organism>
<dbReference type="RefSeq" id="WP_389218500.1">
    <property type="nucleotide sequence ID" value="NZ_JBIACJ010000004.1"/>
</dbReference>
<keyword evidence="10" id="KW-1185">Reference proteome</keyword>
<proteinExistence type="predicted"/>
<evidence type="ECO:0000256" key="6">
    <source>
        <dbReference type="PROSITE-ProRule" id="PRU01373"/>
    </source>
</evidence>
<comment type="pathway">
    <text evidence="1 6">Cell wall biogenesis; peptidoglycan biosynthesis.</text>
</comment>
<feature type="domain" description="L,D-TPase catalytic" evidence="8">
    <location>
        <begin position="26"/>
        <end position="151"/>
    </location>
</feature>
<keyword evidence="7" id="KW-0732">Signal</keyword>
<dbReference type="Proteomes" id="UP001601058">
    <property type="component" value="Unassembled WGS sequence"/>
</dbReference>
<evidence type="ECO:0000256" key="2">
    <source>
        <dbReference type="ARBA" id="ARBA00022679"/>
    </source>
</evidence>
<gene>
    <name evidence="9" type="ORF">ACFYKT_08965</name>
</gene>
<dbReference type="Pfam" id="PF03734">
    <property type="entry name" value="YkuD"/>
    <property type="match status" value="1"/>
</dbReference>
<dbReference type="PANTHER" id="PTHR30582">
    <property type="entry name" value="L,D-TRANSPEPTIDASE"/>
    <property type="match status" value="1"/>
</dbReference>
<keyword evidence="4 6" id="KW-0573">Peptidoglycan synthesis</keyword>
<evidence type="ECO:0000256" key="3">
    <source>
        <dbReference type="ARBA" id="ARBA00022960"/>
    </source>
</evidence>
<dbReference type="PROSITE" id="PS52029">
    <property type="entry name" value="LD_TPASE"/>
    <property type="match status" value="1"/>
</dbReference>
<evidence type="ECO:0000256" key="1">
    <source>
        <dbReference type="ARBA" id="ARBA00004752"/>
    </source>
</evidence>
<dbReference type="PANTHER" id="PTHR30582:SF4">
    <property type="entry name" value="L,D-TRANSPEPTIDASE YQJB-RELATED"/>
    <property type="match status" value="1"/>
</dbReference>
<feature type="chain" id="PRO_5045891264" evidence="7">
    <location>
        <begin position="23"/>
        <end position="285"/>
    </location>
</feature>
<feature type="signal peptide" evidence="7">
    <location>
        <begin position="1"/>
        <end position="22"/>
    </location>
</feature>
<dbReference type="Gene3D" id="2.40.440.10">
    <property type="entry name" value="L,D-transpeptidase catalytic domain-like"/>
    <property type="match status" value="1"/>
</dbReference>
<feature type="active site" description="Proton donor/acceptor" evidence="6">
    <location>
        <position position="110"/>
    </location>
</feature>
<dbReference type="InterPro" id="IPR012854">
    <property type="entry name" value="Cu_amine_oxidase-like_N"/>
</dbReference>
<dbReference type="InterPro" id="IPR005490">
    <property type="entry name" value="LD_TPept_cat_dom"/>
</dbReference>
<evidence type="ECO:0000256" key="7">
    <source>
        <dbReference type="SAM" id="SignalP"/>
    </source>
</evidence>
<evidence type="ECO:0000313" key="10">
    <source>
        <dbReference type="Proteomes" id="UP001601058"/>
    </source>
</evidence>